<dbReference type="Gene3D" id="3.40.190.290">
    <property type="match status" value="1"/>
</dbReference>
<evidence type="ECO:0000256" key="1">
    <source>
        <dbReference type="ARBA" id="ARBA00009437"/>
    </source>
</evidence>
<dbReference type="GO" id="GO:0003700">
    <property type="term" value="F:DNA-binding transcription factor activity"/>
    <property type="evidence" value="ECO:0007669"/>
    <property type="project" value="InterPro"/>
</dbReference>
<dbReference type="InterPro" id="IPR005119">
    <property type="entry name" value="LysR_subst-bd"/>
</dbReference>
<dbReference type="GO" id="GO:0003677">
    <property type="term" value="F:DNA binding"/>
    <property type="evidence" value="ECO:0007669"/>
    <property type="project" value="UniProtKB-KW"/>
</dbReference>
<dbReference type="KEGG" id="tmk:QGN29_01345"/>
<dbReference type="PROSITE" id="PS50931">
    <property type="entry name" value="HTH_LYSR"/>
    <property type="match status" value="1"/>
</dbReference>
<dbReference type="InterPro" id="IPR036388">
    <property type="entry name" value="WH-like_DNA-bd_sf"/>
</dbReference>
<sequence length="313" mass="35243">MMDDLSKLRQLIELEDTGNYRKAAANLGISHSALSQTVNKMEERYGVMLFTRNKLGTVPTVYGRRILDAARSSVEQMDRAERELSMMQALEIGRLIVGIDPNLSEGLLAPALVQLLTDHPKLQFTVLPRNWRTMDKDLMDGVIDMYIGLAPDREVPHIDYREFKIAQSPLICRSGHPLLDLKDLKVEDLFDYPFIGGDVPDWFLKQITDQYPNHFPTIDSLREMFLISHEIGLLRKLIPATDAVGFIAESTLQAALREGRAQIVPGARHLFPMDITGVIATKDNIPLAPAAQKLSRLILGIADIGYRNWLKKS</sequence>
<dbReference type="PANTHER" id="PTHR30419">
    <property type="entry name" value="HTH-TYPE TRANSCRIPTIONAL REGULATOR YBHD"/>
    <property type="match status" value="1"/>
</dbReference>
<dbReference type="RefSeq" id="WP_310798854.1">
    <property type="nucleotide sequence ID" value="NZ_CP123872.1"/>
</dbReference>
<evidence type="ECO:0000313" key="6">
    <source>
        <dbReference type="EMBL" id="WND03008.1"/>
    </source>
</evidence>
<dbReference type="InterPro" id="IPR000847">
    <property type="entry name" value="LysR_HTH_N"/>
</dbReference>
<protein>
    <submittedName>
        <fullName evidence="6">LysR family transcriptional regulator</fullName>
    </submittedName>
</protein>
<dbReference type="Pfam" id="PF00126">
    <property type="entry name" value="HTH_1"/>
    <property type="match status" value="1"/>
</dbReference>
<keyword evidence="2" id="KW-0805">Transcription regulation</keyword>
<dbReference type="SUPFAM" id="SSF46785">
    <property type="entry name" value="Winged helix' DNA-binding domain"/>
    <property type="match status" value="1"/>
</dbReference>
<gene>
    <name evidence="6" type="ORF">QGN29_01345</name>
</gene>
<dbReference type="EMBL" id="CP123872">
    <property type="protein sequence ID" value="WND03008.1"/>
    <property type="molecule type" value="Genomic_DNA"/>
</dbReference>
<proteinExistence type="inferred from homology"/>
<dbReference type="InterPro" id="IPR050950">
    <property type="entry name" value="HTH-type_LysR_regulators"/>
</dbReference>
<dbReference type="Proteomes" id="UP001268683">
    <property type="component" value="Chromosome"/>
</dbReference>
<dbReference type="SUPFAM" id="SSF53850">
    <property type="entry name" value="Periplasmic binding protein-like II"/>
    <property type="match status" value="1"/>
</dbReference>
<keyword evidence="3" id="KW-0238">DNA-binding</keyword>
<comment type="similarity">
    <text evidence="1">Belongs to the LysR transcriptional regulatory family.</text>
</comment>
<dbReference type="AlphaFoldDB" id="A0AA52HAV6"/>
<organism evidence="6 7">
    <name type="scientific">Temperatibacter marinus</name>
    <dbReference type="NCBI Taxonomy" id="1456591"/>
    <lineage>
        <taxon>Bacteria</taxon>
        <taxon>Pseudomonadati</taxon>
        <taxon>Pseudomonadota</taxon>
        <taxon>Alphaproteobacteria</taxon>
        <taxon>Kordiimonadales</taxon>
        <taxon>Temperatibacteraceae</taxon>
        <taxon>Temperatibacter</taxon>
    </lineage>
</organism>
<evidence type="ECO:0000256" key="3">
    <source>
        <dbReference type="ARBA" id="ARBA00023125"/>
    </source>
</evidence>
<evidence type="ECO:0000259" key="5">
    <source>
        <dbReference type="PROSITE" id="PS50931"/>
    </source>
</evidence>
<evidence type="ECO:0000313" key="7">
    <source>
        <dbReference type="Proteomes" id="UP001268683"/>
    </source>
</evidence>
<dbReference type="Gene3D" id="1.10.10.10">
    <property type="entry name" value="Winged helix-like DNA-binding domain superfamily/Winged helix DNA-binding domain"/>
    <property type="match status" value="1"/>
</dbReference>
<dbReference type="Pfam" id="PF03466">
    <property type="entry name" value="LysR_substrate"/>
    <property type="match status" value="1"/>
</dbReference>
<dbReference type="InterPro" id="IPR036390">
    <property type="entry name" value="WH_DNA-bd_sf"/>
</dbReference>
<evidence type="ECO:0000256" key="4">
    <source>
        <dbReference type="ARBA" id="ARBA00023163"/>
    </source>
</evidence>
<reference evidence="6" key="1">
    <citation type="submission" date="2023-04" db="EMBL/GenBank/DDBJ databases">
        <title>Complete genome sequence of Temperatibacter marinus.</title>
        <authorList>
            <person name="Rong J.-C."/>
            <person name="Yi M.-L."/>
            <person name="Zhao Q."/>
        </authorList>
    </citation>
    <scope>NUCLEOTIDE SEQUENCE</scope>
    <source>
        <strain evidence="6">NBRC 110045</strain>
    </source>
</reference>
<dbReference type="PANTHER" id="PTHR30419:SF30">
    <property type="entry name" value="LYSR FAMILY TRANSCRIPTIONAL REGULATOR"/>
    <property type="match status" value="1"/>
</dbReference>
<evidence type="ECO:0000256" key="2">
    <source>
        <dbReference type="ARBA" id="ARBA00023015"/>
    </source>
</evidence>
<keyword evidence="7" id="KW-1185">Reference proteome</keyword>
<name>A0AA52HAV6_9PROT</name>
<accession>A0AA52HAV6</accession>
<dbReference type="GO" id="GO:0005829">
    <property type="term" value="C:cytosol"/>
    <property type="evidence" value="ECO:0007669"/>
    <property type="project" value="TreeGrafter"/>
</dbReference>
<feature type="domain" description="HTH lysR-type" evidence="5">
    <location>
        <begin position="3"/>
        <end position="60"/>
    </location>
</feature>
<keyword evidence="4" id="KW-0804">Transcription</keyword>